<comment type="caution">
    <text evidence="7">The sequence shown here is derived from an EMBL/GenBank/DDBJ whole genome shotgun (WGS) entry which is preliminary data.</text>
</comment>
<evidence type="ECO:0000313" key="7">
    <source>
        <dbReference type="EMBL" id="GKT36365.1"/>
    </source>
</evidence>
<accession>A0ABQ5KV81</accession>
<keyword evidence="1" id="KW-0132">Cell division</keyword>
<dbReference type="PIRSF" id="PIRSF001771">
    <property type="entry name" value="Cyclin_A_B_D_E"/>
    <property type="match status" value="1"/>
</dbReference>
<dbReference type="Pfam" id="PF00134">
    <property type="entry name" value="Cyclin_N"/>
    <property type="match status" value="1"/>
</dbReference>
<dbReference type="InterPro" id="IPR046965">
    <property type="entry name" value="Cyclin_A/B-like"/>
</dbReference>
<dbReference type="InterPro" id="IPR004367">
    <property type="entry name" value="Cyclin_C-dom"/>
</dbReference>
<keyword evidence="8" id="KW-1185">Reference proteome</keyword>
<keyword evidence="3" id="KW-0131">Cell cycle</keyword>
<organism evidence="7 8">
    <name type="scientific">Aduncisulcus paluster</name>
    <dbReference type="NCBI Taxonomy" id="2918883"/>
    <lineage>
        <taxon>Eukaryota</taxon>
        <taxon>Metamonada</taxon>
        <taxon>Carpediemonas-like organisms</taxon>
        <taxon>Aduncisulcus</taxon>
    </lineage>
</organism>
<dbReference type="InterPro" id="IPR048258">
    <property type="entry name" value="Cyclins_cyclin-box"/>
</dbReference>
<dbReference type="SMART" id="SM00385">
    <property type="entry name" value="CYCLIN"/>
    <property type="match status" value="2"/>
</dbReference>
<dbReference type="InterPro" id="IPR006671">
    <property type="entry name" value="Cyclin_N"/>
</dbReference>
<evidence type="ECO:0000256" key="4">
    <source>
        <dbReference type="RuleBase" id="RU000383"/>
    </source>
</evidence>
<dbReference type="SMART" id="SM01332">
    <property type="entry name" value="Cyclin_C"/>
    <property type="match status" value="1"/>
</dbReference>
<dbReference type="Proteomes" id="UP001057375">
    <property type="component" value="Unassembled WGS sequence"/>
</dbReference>
<name>A0ABQ5KV81_9EUKA</name>
<proteinExistence type="inferred from homology"/>
<dbReference type="PANTHER" id="PTHR10177">
    <property type="entry name" value="CYCLINS"/>
    <property type="match status" value="1"/>
</dbReference>
<evidence type="ECO:0000313" key="8">
    <source>
        <dbReference type="Proteomes" id="UP001057375"/>
    </source>
</evidence>
<gene>
    <name evidence="7" type="ORF">ADUPG1_009344</name>
</gene>
<evidence type="ECO:0000259" key="6">
    <source>
        <dbReference type="SMART" id="SM01332"/>
    </source>
</evidence>
<dbReference type="SUPFAM" id="SSF47954">
    <property type="entry name" value="Cyclin-like"/>
    <property type="match status" value="2"/>
</dbReference>
<dbReference type="InterPro" id="IPR036915">
    <property type="entry name" value="Cyclin-like_sf"/>
</dbReference>
<feature type="domain" description="Cyclin-like" evidence="5">
    <location>
        <begin position="197"/>
        <end position="279"/>
    </location>
</feature>
<feature type="domain" description="Cyclin-like" evidence="5">
    <location>
        <begin position="100"/>
        <end position="184"/>
    </location>
</feature>
<evidence type="ECO:0000256" key="3">
    <source>
        <dbReference type="ARBA" id="ARBA00023306"/>
    </source>
</evidence>
<evidence type="ECO:0000256" key="1">
    <source>
        <dbReference type="ARBA" id="ARBA00022618"/>
    </source>
</evidence>
<dbReference type="PROSITE" id="PS00292">
    <property type="entry name" value="CYCLINS"/>
    <property type="match status" value="1"/>
</dbReference>
<reference evidence="7" key="1">
    <citation type="submission" date="2022-03" db="EMBL/GenBank/DDBJ databases">
        <title>Draft genome sequence of Aduncisulcus paluster, a free-living microaerophilic Fornicata.</title>
        <authorList>
            <person name="Yuyama I."/>
            <person name="Kume K."/>
            <person name="Tamura T."/>
            <person name="Inagaki Y."/>
            <person name="Hashimoto T."/>
        </authorList>
    </citation>
    <scope>NUCLEOTIDE SEQUENCE</scope>
    <source>
        <strain evidence="7">NY0171</strain>
    </source>
</reference>
<protein>
    <submittedName>
        <fullName evidence="7">Cyclin like protein</fullName>
    </submittedName>
</protein>
<comment type="similarity">
    <text evidence="4">Belongs to the cyclin family.</text>
</comment>
<evidence type="ECO:0000259" key="5">
    <source>
        <dbReference type="SMART" id="SM00385"/>
    </source>
</evidence>
<keyword evidence="2 4" id="KW-0195">Cyclin</keyword>
<evidence type="ECO:0000256" key="2">
    <source>
        <dbReference type="ARBA" id="ARBA00023127"/>
    </source>
</evidence>
<dbReference type="InterPro" id="IPR013763">
    <property type="entry name" value="Cyclin-like_dom"/>
</dbReference>
<dbReference type="InterPro" id="IPR039361">
    <property type="entry name" value="Cyclin"/>
</dbReference>
<feature type="domain" description="Cyclin C-terminal" evidence="6">
    <location>
        <begin position="193"/>
        <end position="309"/>
    </location>
</feature>
<dbReference type="EMBL" id="BQXS01011206">
    <property type="protein sequence ID" value="GKT36365.1"/>
    <property type="molecule type" value="Genomic_DNA"/>
</dbReference>
<dbReference type="Gene3D" id="1.10.472.10">
    <property type="entry name" value="Cyclin-like"/>
    <property type="match status" value="2"/>
</dbReference>
<dbReference type="Pfam" id="PF02984">
    <property type="entry name" value="Cyclin_C"/>
    <property type="match status" value="1"/>
</dbReference>
<sequence>MASVVKFPSILGERKYESHNVLTSITDKKKIIASASSISVQESIQDIDMVDRDNPQAVAEYVKEIYAYLLEQEMKFAPPPGYLATAQTEITSKMRSVLVDWISEVHTRLKLANESFFHAVTIIDRFLAKKKIAKSQLQLVGIACLLIASKFEESYTPCVKTFLYMSGQTYRRRELLEMEKVVLNTLKFQLSNPTSITFLRRYARIAGMSNRDRYLSFYLAELSQIEYKLLSFAPSMVAASCVLLSHKLARMEKPWSHTLRHYSGYSESDLSECVKLIENTIRKYNSCKLNAMRQKYGKERYYKVSSSIDHM</sequence>